<evidence type="ECO:0000259" key="5">
    <source>
        <dbReference type="Pfam" id="PF04376"/>
    </source>
</evidence>
<dbReference type="NCBIfam" id="NF002342">
    <property type="entry name" value="PRK01305.1-3"/>
    <property type="match status" value="1"/>
</dbReference>
<evidence type="ECO:0000313" key="8">
    <source>
        <dbReference type="Proteomes" id="UP000243535"/>
    </source>
</evidence>
<dbReference type="Proteomes" id="UP000243535">
    <property type="component" value="Unassembled WGS sequence"/>
</dbReference>
<dbReference type="EMBL" id="CYHA01000002">
    <property type="protein sequence ID" value="CUA82343.1"/>
    <property type="molecule type" value="Genomic_DNA"/>
</dbReference>
<keyword evidence="3 4" id="KW-0012">Acyltransferase</keyword>
<accession>A0A0K6GUS6</accession>
<dbReference type="GO" id="GO:0005737">
    <property type="term" value="C:cytoplasm"/>
    <property type="evidence" value="ECO:0007669"/>
    <property type="project" value="UniProtKB-SubCell"/>
</dbReference>
<dbReference type="PANTHER" id="PTHR21367">
    <property type="entry name" value="ARGININE-TRNA-PROTEIN TRANSFERASE 1"/>
    <property type="match status" value="1"/>
</dbReference>
<comment type="similarity">
    <text evidence="4">Belongs to the R-transferase family. Bpt subfamily.</text>
</comment>
<dbReference type="InterPro" id="IPR030700">
    <property type="entry name" value="N-end_Aminoacyl_Trfase"/>
</dbReference>
<comment type="catalytic activity">
    <reaction evidence="4">
        <text>N-terminal L-glutamyl-[protein] + L-leucyl-tRNA(Leu) = N-terminal L-leucyl-L-glutamyl-[protein] + tRNA(Leu) + H(+)</text>
        <dbReference type="Rhea" id="RHEA:50412"/>
        <dbReference type="Rhea" id="RHEA-COMP:9613"/>
        <dbReference type="Rhea" id="RHEA-COMP:9622"/>
        <dbReference type="Rhea" id="RHEA-COMP:12664"/>
        <dbReference type="Rhea" id="RHEA-COMP:12668"/>
        <dbReference type="ChEBI" id="CHEBI:15378"/>
        <dbReference type="ChEBI" id="CHEBI:64721"/>
        <dbReference type="ChEBI" id="CHEBI:78442"/>
        <dbReference type="ChEBI" id="CHEBI:78494"/>
        <dbReference type="ChEBI" id="CHEBI:133041"/>
        <dbReference type="EC" id="2.3.2.29"/>
    </reaction>
</comment>
<dbReference type="InterPro" id="IPR016181">
    <property type="entry name" value="Acyl_CoA_acyltransferase"/>
</dbReference>
<dbReference type="AlphaFoldDB" id="A0A0K6GUS6"/>
<evidence type="ECO:0000259" key="6">
    <source>
        <dbReference type="Pfam" id="PF04377"/>
    </source>
</evidence>
<dbReference type="OrthoDB" id="9782022at2"/>
<dbReference type="InterPro" id="IPR017138">
    <property type="entry name" value="Asp_Glu_LeuTrfase"/>
</dbReference>
<dbReference type="Pfam" id="PF04377">
    <property type="entry name" value="ATE_C"/>
    <property type="match status" value="1"/>
</dbReference>
<reference evidence="8" key="1">
    <citation type="submission" date="2015-08" db="EMBL/GenBank/DDBJ databases">
        <authorList>
            <person name="Varghese N."/>
        </authorList>
    </citation>
    <scope>NUCLEOTIDE SEQUENCE [LARGE SCALE GENOMIC DNA]</scope>
    <source>
        <strain evidence="8">DSM 17901</strain>
    </source>
</reference>
<feature type="domain" description="N-end aminoacyl transferase N-terminal" evidence="5">
    <location>
        <begin position="20"/>
        <end position="90"/>
    </location>
</feature>
<comment type="function">
    <text evidence="4">Functions in the N-end rule pathway of protein degradation where it conjugates Leu from its aminoacyl-tRNA to the N-termini of proteins containing an N-terminal aspartate or glutamate.</text>
</comment>
<comment type="catalytic activity">
    <reaction evidence="4">
        <text>N-terminal L-aspartyl-[protein] + L-leucyl-tRNA(Leu) = N-terminal L-leucyl-L-aspartyl-[protein] + tRNA(Leu) + H(+)</text>
        <dbReference type="Rhea" id="RHEA:50420"/>
        <dbReference type="Rhea" id="RHEA-COMP:9613"/>
        <dbReference type="Rhea" id="RHEA-COMP:9622"/>
        <dbReference type="Rhea" id="RHEA-COMP:12669"/>
        <dbReference type="Rhea" id="RHEA-COMP:12674"/>
        <dbReference type="ChEBI" id="CHEBI:15378"/>
        <dbReference type="ChEBI" id="CHEBI:64720"/>
        <dbReference type="ChEBI" id="CHEBI:78442"/>
        <dbReference type="ChEBI" id="CHEBI:78494"/>
        <dbReference type="ChEBI" id="CHEBI:133042"/>
        <dbReference type="EC" id="2.3.2.29"/>
    </reaction>
</comment>
<keyword evidence="2 4" id="KW-0808">Transferase</keyword>
<evidence type="ECO:0000256" key="3">
    <source>
        <dbReference type="ARBA" id="ARBA00023315"/>
    </source>
</evidence>
<dbReference type="EC" id="2.3.2.29" evidence="4"/>
<evidence type="ECO:0000256" key="4">
    <source>
        <dbReference type="HAMAP-Rule" id="MF_00689"/>
    </source>
</evidence>
<dbReference type="STRING" id="375574.GCA_001418035_01001"/>
<dbReference type="Pfam" id="PF04376">
    <property type="entry name" value="ATE_N"/>
    <property type="match status" value="1"/>
</dbReference>
<keyword evidence="1 4" id="KW-0963">Cytoplasm</keyword>
<dbReference type="InterPro" id="IPR007472">
    <property type="entry name" value="N-end_Aminoacyl_Trfase_C"/>
</dbReference>
<evidence type="ECO:0000313" key="7">
    <source>
        <dbReference type="EMBL" id="CUA82343.1"/>
    </source>
</evidence>
<dbReference type="GO" id="GO:0071596">
    <property type="term" value="P:ubiquitin-dependent protein catabolic process via the N-end rule pathway"/>
    <property type="evidence" value="ECO:0007669"/>
    <property type="project" value="InterPro"/>
</dbReference>
<dbReference type="InterPro" id="IPR007471">
    <property type="entry name" value="N-end_Aminoacyl_Trfase_N"/>
</dbReference>
<comment type="subcellular location">
    <subcellularLocation>
        <location evidence="4">Cytoplasm</location>
    </subcellularLocation>
</comment>
<keyword evidence="8" id="KW-1185">Reference proteome</keyword>
<dbReference type="SUPFAM" id="SSF55729">
    <property type="entry name" value="Acyl-CoA N-acyltransferases (Nat)"/>
    <property type="match status" value="1"/>
</dbReference>
<sequence length="243" mass="28037">MTHRDLSQSVAIHFYATAPYPCSYLPARHARSQVAIPTEAIDTALYSQLVRLGFRRSGLYTYRPYCDSCQACIPVRIPVEAFRPSRSQRRAWQRHAGLTAHLLPLVYREDHYQLYSRYQGTRHAGGSMADDAPGQYAEFILKSGVDSFLVEFREGETLRMVSLIDRLDDGLSAVYTFYDPDVSGASYGVYNVLWQVEWALAHQLRYVYLGYWVAACQKMAYKAHYRPLERLRGSRWVRLEDTD</sequence>
<evidence type="ECO:0000256" key="1">
    <source>
        <dbReference type="ARBA" id="ARBA00022490"/>
    </source>
</evidence>
<dbReference type="GO" id="GO:0004057">
    <property type="term" value="F:arginyl-tRNA--protein transferase activity"/>
    <property type="evidence" value="ECO:0007669"/>
    <property type="project" value="InterPro"/>
</dbReference>
<feature type="domain" description="N-end rule aminoacyl transferase C-terminal" evidence="6">
    <location>
        <begin position="111"/>
        <end position="231"/>
    </location>
</feature>
<dbReference type="GO" id="GO:0008914">
    <property type="term" value="F:leucyl-tRNA--protein transferase activity"/>
    <property type="evidence" value="ECO:0007669"/>
    <property type="project" value="UniProtKB-UniRule"/>
</dbReference>
<proteinExistence type="inferred from homology"/>
<gene>
    <name evidence="4" type="primary">bpt</name>
    <name evidence="7" type="ORF">Ga0061063_1208</name>
</gene>
<protein>
    <recommendedName>
        <fullName evidence="4">Aspartate/glutamate leucyltransferase</fullName>
        <ecNumber evidence="4">2.3.2.29</ecNumber>
    </recommendedName>
</protein>
<evidence type="ECO:0000256" key="2">
    <source>
        <dbReference type="ARBA" id="ARBA00022679"/>
    </source>
</evidence>
<organism evidence="7 8">
    <name type="scientific">Gulbenkiania indica</name>
    <dbReference type="NCBI Taxonomy" id="375574"/>
    <lineage>
        <taxon>Bacteria</taxon>
        <taxon>Pseudomonadati</taxon>
        <taxon>Pseudomonadota</taxon>
        <taxon>Betaproteobacteria</taxon>
        <taxon>Neisseriales</taxon>
        <taxon>Chromobacteriaceae</taxon>
        <taxon>Gulbenkiania</taxon>
    </lineage>
</organism>
<dbReference type="RefSeq" id="WP_055433593.1">
    <property type="nucleotide sequence ID" value="NZ_CYHA01000002.1"/>
</dbReference>
<dbReference type="NCBIfam" id="NF002346">
    <property type="entry name" value="PRK01305.2-3"/>
    <property type="match status" value="1"/>
</dbReference>
<dbReference type="HAMAP" id="MF_00689">
    <property type="entry name" value="Bpt"/>
    <property type="match status" value="1"/>
</dbReference>
<dbReference type="PIRSF" id="PIRSF037208">
    <property type="entry name" value="ATE_pro_prd"/>
    <property type="match status" value="1"/>
</dbReference>
<dbReference type="PANTHER" id="PTHR21367:SF1">
    <property type="entry name" value="ARGINYL-TRNA--PROTEIN TRANSFERASE 1"/>
    <property type="match status" value="1"/>
</dbReference>
<dbReference type="NCBIfam" id="NF002341">
    <property type="entry name" value="PRK01305.1-1"/>
    <property type="match status" value="1"/>
</dbReference>
<name>A0A0K6GUS6_9NEIS</name>